<evidence type="ECO:0000256" key="2">
    <source>
        <dbReference type="ARBA" id="ARBA00014454"/>
    </source>
</evidence>
<proteinExistence type="inferred from homology"/>
<feature type="compositionally biased region" description="Basic and acidic residues" evidence="3">
    <location>
        <begin position="850"/>
        <end position="876"/>
    </location>
</feature>
<protein>
    <recommendedName>
        <fullName evidence="2">BUD13 homolog</fullName>
    </recommendedName>
</protein>
<sequence length="1008" mass="118311">MAPSTKQLSQKEYLKKYLNKKKKKKPRRVNRRENVRLIDDDAINRIDDNPFEDFEDGEDAPLIAGYYDERPAEIKLLENYRNTNRWQPMPGADKESDDGRLSSSSKSQKSKLVRDGHHSPTANRRERHLEDSRSRKRKQQSSHPPSPPRSKHRQELSPAARRTPPRMERRMDERGGYSPARRGDHGKFEEQRLYSDLGPRFRDSDHSPGRTNSGRYNGGSDGDRHRSDEQMYDERYTRHRQRQRSADSGSPNYRNQRMDDEFRGIMRRGDPRSSSFGERDRERCERPLSPVARHKERPDDRRYADEDHREFAAVDHRIPSSRNQRNRRNSDVESPSQSRHRLPNRGDERSFKAGVSHRHNASPQRNDRRGSPQRNDRRMSPPRNDRRPSPQRNDRRGSPQRNDRRMSPPRNDRRPSPQRNDRRMSPPRNDRRLSPQRNDRRGSPPRNDRRPSPQRNDRRGSPQINERRFSPSPRENQDDSSWRRSFSPAPSRRIHSPMPASDGRRTERRDDTSPARGLRSKYERPPSPSVRARKEGRRGDEDLSPPTHRRKDRPREDKHARDRKRETTDLPDIRDASVDSQIVQEASVSRDHRDTTRDHRHPRETLRDAGEHRRDYGESREAIRTIEWKEKSTTVSRSVPAKRVVDAAPPPRAESSRRHETSPPPRKHREKSAVAGTSKKKAVAEEHHRSGGKHEFAVSQPPSKHRVSKHESQIESPSPAAAMQRVSRHEPHPSTPPPKHRDESKQRTHSHKHDSVERDPRRRRTSNERTEGAVTAAKSADRTEKRSGENSYSKAAKKQDREDREHEKSEKSSRHKDDKFGLLSTKKSSSKPEEKLSDEQAGKNAATIYRDAKTGKKRDLHEEKLEKIEKRRREDKKMEQYYKWGRGLKQVAEEEEKVKEEEYEMSKPLARYADDDDLDKTLKQKEISGLDPMLEYINRKKRKKEAKEGKVTRPQYKGSWPPNRFNIPPGHKWDGVDRSNGYESRYFAKQSDKKAMEEEAYKWCSEDM</sequence>
<evidence type="ECO:0000313" key="4">
    <source>
        <dbReference type="EMBL" id="KAK7579727.1"/>
    </source>
</evidence>
<feature type="region of interest" description="Disordered" evidence="3">
    <location>
        <begin position="80"/>
        <end position="876"/>
    </location>
</feature>
<feature type="compositionally biased region" description="Basic and acidic residues" evidence="3">
    <location>
        <begin position="682"/>
        <end position="696"/>
    </location>
</feature>
<evidence type="ECO:0000256" key="3">
    <source>
        <dbReference type="SAM" id="MobiDB-lite"/>
    </source>
</evidence>
<dbReference type="GO" id="GO:0070274">
    <property type="term" value="C:RES complex"/>
    <property type="evidence" value="ECO:0007669"/>
    <property type="project" value="TreeGrafter"/>
</dbReference>
<dbReference type="AlphaFoldDB" id="A0AAN9TM84"/>
<dbReference type="GO" id="GO:0000398">
    <property type="term" value="P:mRNA splicing, via spliceosome"/>
    <property type="evidence" value="ECO:0007669"/>
    <property type="project" value="TreeGrafter"/>
</dbReference>
<dbReference type="PANTHER" id="PTHR31809:SF0">
    <property type="entry name" value="BUD13 HOMOLOG"/>
    <property type="match status" value="1"/>
</dbReference>
<dbReference type="GO" id="GO:0005684">
    <property type="term" value="C:U2-type spliceosomal complex"/>
    <property type="evidence" value="ECO:0007669"/>
    <property type="project" value="TreeGrafter"/>
</dbReference>
<dbReference type="EMBL" id="JBBCAQ010000034">
    <property type="protein sequence ID" value="KAK7579727.1"/>
    <property type="molecule type" value="Genomic_DNA"/>
</dbReference>
<evidence type="ECO:0000256" key="1">
    <source>
        <dbReference type="ARBA" id="ARBA00011069"/>
    </source>
</evidence>
<feature type="compositionally biased region" description="Basic and acidic residues" evidence="3">
    <location>
        <begin position="365"/>
        <end position="482"/>
    </location>
</feature>
<evidence type="ECO:0000313" key="5">
    <source>
        <dbReference type="Proteomes" id="UP001367676"/>
    </source>
</evidence>
<feature type="region of interest" description="Disordered" evidence="3">
    <location>
        <begin position="938"/>
        <end position="976"/>
    </location>
</feature>
<dbReference type="InterPro" id="IPR018609">
    <property type="entry name" value="Bud13"/>
</dbReference>
<feature type="compositionally biased region" description="Basic and acidic residues" evidence="3">
    <location>
        <begin position="296"/>
        <end position="318"/>
    </location>
</feature>
<feature type="compositionally biased region" description="Basic and acidic residues" evidence="3">
    <location>
        <begin position="553"/>
        <end position="577"/>
    </location>
</feature>
<feature type="compositionally biased region" description="Basic and acidic residues" evidence="3">
    <location>
        <begin position="830"/>
        <end position="841"/>
    </location>
</feature>
<organism evidence="4 5">
    <name type="scientific">Parthenolecanium corni</name>
    <dbReference type="NCBI Taxonomy" id="536013"/>
    <lineage>
        <taxon>Eukaryota</taxon>
        <taxon>Metazoa</taxon>
        <taxon>Ecdysozoa</taxon>
        <taxon>Arthropoda</taxon>
        <taxon>Hexapoda</taxon>
        <taxon>Insecta</taxon>
        <taxon>Pterygota</taxon>
        <taxon>Neoptera</taxon>
        <taxon>Paraneoptera</taxon>
        <taxon>Hemiptera</taxon>
        <taxon>Sternorrhyncha</taxon>
        <taxon>Coccoidea</taxon>
        <taxon>Coccidae</taxon>
        <taxon>Parthenolecanium</taxon>
    </lineage>
</organism>
<comment type="caution">
    <text evidence="4">The sequence shown here is derived from an EMBL/GenBank/DDBJ whole genome shotgun (WGS) entry which is preliminary data.</text>
</comment>
<feature type="compositionally biased region" description="Basic and acidic residues" evidence="3">
    <location>
        <begin position="502"/>
        <end position="513"/>
    </location>
</feature>
<name>A0AAN9TM84_9HEMI</name>
<feature type="compositionally biased region" description="Basic and acidic residues" evidence="3">
    <location>
        <begin position="779"/>
        <end position="788"/>
    </location>
</feature>
<dbReference type="PANTHER" id="PTHR31809">
    <property type="entry name" value="BUD13 HOMOLOG"/>
    <property type="match status" value="1"/>
</dbReference>
<feature type="compositionally biased region" description="Basic and acidic residues" evidence="3">
    <location>
        <begin position="165"/>
        <end position="208"/>
    </location>
</feature>
<dbReference type="GO" id="GO:0003723">
    <property type="term" value="F:RNA binding"/>
    <property type="evidence" value="ECO:0007669"/>
    <property type="project" value="TreeGrafter"/>
</dbReference>
<dbReference type="Pfam" id="PF09736">
    <property type="entry name" value="Bud13"/>
    <property type="match status" value="1"/>
</dbReference>
<feature type="compositionally biased region" description="Basic and acidic residues" evidence="3">
    <location>
        <begin position="112"/>
        <end position="133"/>
    </location>
</feature>
<reference evidence="4 5" key="1">
    <citation type="submission" date="2024-03" db="EMBL/GenBank/DDBJ databases">
        <title>Adaptation during the transition from Ophiocordyceps entomopathogen to insect associate is accompanied by gene loss and intensified selection.</title>
        <authorList>
            <person name="Ward C.M."/>
            <person name="Onetto C.A."/>
            <person name="Borneman A.R."/>
        </authorList>
    </citation>
    <scope>NUCLEOTIDE SEQUENCE [LARGE SCALE GENOMIC DNA]</scope>
    <source>
        <strain evidence="4">AWRI1</strain>
        <tissue evidence="4">Single Adult Female</tissue>
    </source>
</reference>
<dbReference type="InterPro" id="IPR051112">
    <property type="entry name" value="CWC26_splicing_factor"/>
</dbReference>
<comment type="similarity">
    <text evidence="1">Belongs to the CWC26 family.</text>
</comment>
<feature type="compositionally biased region" description="Polar residues" evidence="3">
    <location>
        <begin position="246"/>
        <end position="255"/>
    </location>
</feature>
<feature type="compositionally biased region" description="Basic and acidic residues" evidence="3">
    <location>
        <begin position="221"/>
        <end position="236"/>
    </location>
</feature>
<gene>
    <name evidence="4" type="ORF">V9T40_000356</name>
</gene>
<feature type="compositionally biased region" description="Basic and acidic residues" evidence="3">
    <location>
        <begin position="256"/>
        <end position="286"/>
    </location>
</feature>
<dbReference type="Proteomes" id="UP001367676">
    <property type="component" value="Unassembled WGS sequence"/>
</dbReference>
<keyword evidence="5" id="KW-1185">Reference proteome</keyword>
<feature type="compositionally biased region" description="Polar residues" evidence="3">
    <location>
        <begin position="578"/>
        <end position="587"/>
    </location>
</feature>
<accession>A0AAN9TM84</accession>
<feature type="compositionally biased region" description="Basic and acidic residues" evidence="3">
    <location>
        <begin position="588"/>
        <end position="632"/>
    </location>
</feature>
<feature type="compositionally biased region" description="Basic and acidic residues" evidence="3">
    <location>
        <begin position="753"/>
        <end position="771"/>
    </location>
</feature>
<feature type="compositionally biased region" description="Basic and acidic residues" evidence="3">
    <location>
        <begin position="797"/>
        <end position="820"/>
    </location>
</feature>